<accession>A0A1P8KMM0</accession>
<dbReference type="Pfam" id="PF00392">
    <property type="entry name" value="GntR"/>
    <property type="match status" value="1"/>
</dbReference>
<keyword evidence="3" id="KW-0804">Transcription</keyword>
<dbReference type="GO" id="GO:0003677">
    <property type="term" value="F:DNA binding"/>
    <property type="evidence" value="ECO:0007669"/>
    <property type="project" value="UniProtKB-KW"/>
</dbReference>
<keyword evidence="2" id="KW-0238">DNA-binding</keyword>
<dbReference type="CDD" id="cd07377">
    <property type="entry name" value="WHTH_GntR"/>
    <property type="match status" value="1"/>
</dbReference>
<gene>
    <name evidence="5" type="ORF">LPB137_08080</name>
</gene>
<evidence type="ECO:0000313" key="6">
    <source>
        <dbReference type="Proteomes" id="UP000186074"/>
    </source>
</evidence>
<dbReference type="Pfam" id="PF07702">
    <property type="entry name" value="UTRA"/>
    <property type="match status" value="1"/>
</dbReference>
<name>A0A1P8KMM0_9BACT</name>
<dbReference type="Gene3D" id="1.10.10.10">
    <property type="entry name" value="Winged helix-like DNA-binding domain superfamily/Winged helix DNA-binding domain"/>
    <property type="match status" value="1"/>
</dbReference>
<keyword evidence="1" id="KW-0805">Transcription regulation</keyword>
<sequence>MFNKNGIPLYIQLRNKLEKDIRENYSPKDLIPTELKLEEIYKVSRITIRKAIEELEKDNIVIKKQGKGTFVKEQKILYDANSIGSLTQRLSKQNHKLTTESIEFEIIKEDHYVKQLINCETLLCIKRQRYLDNKPFALMLNYLDIKKVPNLKERFNIESLYTFLKDEYSIEFYNAEETVEAKDASKEEAKKLGIKENASLLSLHRLSFDKNNIPVEYSDIVIKADMYKHKIILSNDKMSNI</sequence>
<feature type="domain" description="HTH gntR-type" evidence="4">
    <location>
        <begin position="7"/>
        <end position="74"/>
    </location>
</feature>
<dbReference type="InterPro" id="IPR000524">
    <property type="entry name" value="Tscrpt_reg_HTH_GntR"/>
</dbReference>
<dbReference type="InterPro" id="IPR036390">
    <property type="entry name" value="WH_DNA-bd_sf"/>
</dbReference>
<evidence type="ECO:0000256" key="3">
    <source>
        <dbReference type="ARBA" id="ARBA00023163"/>
    </source>
</evidence>
<dbReference type="RefSeq" id="WP_076086822.1">
    <property type="nucleotide sequence ID" value="NZ_CP019070.1"/>
</dbReference>
<dbReference type="InterPro" id="IPR036388">
    <property type="entry name" value="WH-like_DNA-bd_sf"/>
</dbReference>
<dbReference type="InterPro" id="IPR028978">
    <property type="entry name" value="Chorismate_lyase_/UTRA_dom_sf"/>
</dbReference>
<dbReference type="PANTHER" id="PTHR44846:SF1">
    <property type="entry name" value="MANNOSYL-D-GLYCERATE TRANSPORT_METABOLISM SYSTEM REPRESSOR MNGR-RELATED"/>
    <property type="match status" value="1"/>
</dbReference>
<keyword evidence="6" id="KW-1185">Reference proteome</keyword>
<dbReference type="PANTHER" id="PTHR44846">
    <property type="entry name" value="MANNOSYL-D-GLYCERATE TRANSPORT/METABOLISM SYSTEM REPRESSOR MNGR-RELATED"/>
    <property type="match status" value="1"/>
</dbReference>
<dbReference type="Proteomes" id="UP000186074">
    <property type="component" value="Chromosome"/>
</dbReference>
<dbReference type="InterPro" id="IPR050679">
    <property type="entry name" value="Bact_HTH_transcr_reg"/>
</dbReference>
<dbReference type="KEGG" id="alp:LPB137_08080"/>
<dbReference type="GO" id="GO:0003700">
    <property type="term" value="F:DNA-binding transcription factor activity"/>
    <property type="evidence" value="ECO:0007669"/>
    <property type="project" value="InterPro"/>
</dbReference>
<dbReference type="Gene3D" id="3.40.1410.10">
    <property type="entry name" value="Chorismate lyase-like"/>
    <property type="match status" value="1"/>
</dbReference>
<evidence type="ECO:0000313" key="5">
    <source>
        <dbReference type="EMBL" id="APW65814.1"/>
    </source>
</evidence>
<evidence type="ECO:0000256" key="1">
    <source>
        <dbReference type="ARBA" id="ARBA00023015"/>
    </source>
</evidence>
<dbReference type="InterPro" id="IPR011663">
    <property type="entry name" value="UTRA"/>
</dbReference>
<dbReference type="OrthoDB" id="5343675at2"/>
<proteinExistence type="predicted"/>
<evidence type="ECO:0000256" key="2">
    <source>
        <dbReference type="ARBA" id="ARBA00023125"/>
    </source>
</evidence>
<dbReference type="SMART" id="SM00866">
    <property type="entry name" value="UTRA"/>
    <property type="match status" value="1"/>
</dbReference>
<dbReference type="AlphaFoldDB" id="A0A1P8KMM0"/>
<dbReference type="GO" id="GO:0045892">
    <property type="term" value="P:negative regulation of DNA-templated transcription"/>
    <property type="evidence" value="ECO:0007669"/>
    <property type="project" value="TreeGrafter"/>
</dbReference>
<dbReference type="STRING" id="1850254.LPB137_08080"/>
<dbReference type="EMBL" id="CP019070">
    <property type="protein sequence ID" value="APW65814.1"/>
    <property type="molecule type" value="Genomic_DNA"/>
</dbReference>
<organism evidence="5 6">
    <name type="scientific">Poseidonibacter parvus</name>
    <dbReference type="NCBI Taxonomy" id="1850254"/>
    <lineage>
        <taxon>Bacteria</taxon>
        <taxon>Pseudomonadati</taxon>
        <taxon>Campylobacterota</taxon>
        <taxon>Epsilonproteobacteria</taxon>
        <taxon>Campylobacterales</taxon>
        <taxon>Arcobacteraceae</taxon>
        <taxon>Poseidonibacter</taxon>
    </lineage>
</organism>
<dbReference type="PRINTS" id="PR00035">
    <property type="entry name" value="HTHGNTR"/>
</dbReference>
<dbReference type="SMART" id="SM00345">
    <property type="entry name" value="HTH_GNTR"/>
    <property type="match status" value="1"/>
</dbReference>
<dbReference type="SUPFAM" id="SSF64288">
    <property type="entry name" value="Chorismate lyase-like"/>
    <property type="match status" value="1"/>
</dbReference>
<dbReference type="SUPFAM" id="SSF46785">
    <property type="entry name" value="Winged helix' DNA-binding domain"/>
    <property type="match status" value="1"/>
</dbReference>
<reference evidence="5 6" key="1">
    <citation type="submission" date="2017-01" db="EMBL/GenBank/DDBJ databases">
        <title>Genome sequencing of Arcobacter sp. LPB0137.</title>
        <authorList>
            <person name="Lee G.-W."/>
            <person name="Yi H."/>
        </authorList>
    </citation>
    <scope>NUCLEOTIDE SEQUENCE [LARGE SCALE GENOMIC DNA]</scope>
    <source>
        <strain evidence="5 6">LPB0137</strain>
    </source>
</reference>
<evidence type="ECO:0000259" key="4">
    <source>
        <dbReference type="PROSITE" id="PS50949"/>
    </source>
</evidence>
<protein>
    <submittedName>
        <fullName evidence="5">GntR family transcriptional regulator</fullName>
    </submittedName>
</protein>
<dbReference type="PROSITE" id="PS50949">
    <property type="entry name" value="HTH_GNTR"/>
    <property type="match status" value="1"/>
</dbReference>